<gene>
    <name evidence="1" type="ORF">L6452_28870</name>
</gene>
<sequence>MSGLEGNEAFDETGERKSDLENSEDERRLSKMRSLKKKAMNASNRFTHSFKRRRKRKVNSKVPSVPIEDVRDANEERAVCELREKLLDNNLLPTRHDDYHTLLRFLKARDFDIERTTLMWEEMLNWRKEFGADTILEDYEFTELEEVLQQYPQGYHGVDREGRPIYIERLGMAHPSKLMQITSVERYLKYHVQEFERAFNEKFTACSIAAKRQICSTTTILDVQGLGLKNFTPTAASILGAVTKVDSNYYPETLHHMFVINASPTFKKYLWPAAQKFLDAKTIPKIQVLEPKSLGKLHEAIDPSQLPNFLGGSCSCPSEGGCLRSNMGPWNDLEIMKVVNNVESTFARQITRVSSHHQKIDSSVQIRPVKGRSDTSTFESGSDADDPCLTSPNNSRIPELASASDEAVAFDSPVYHSCDDDFSPREEAIAADRGLEISCTRSPTVDSEGSTSGVALQVSEVELDLHKTKKVLHATVVKQLEISELMERLQQYRFCYMFCSDEQCVESWSREEKLEEVNVRQIPPFFLFSVMLIVSEEV</sequence>
<reference evidence="1 2" key="2">
    <citation type="journal article" date="2022" name="Mol. Ecol. Resour.">
        <title>The genomes of chicory, endive, great burdock and yacon provide insights into Asteraceae paleo-polyploidization history and plant inulin production.</title>
        <authorList>
            <person name="Fan W."/>
            <person name="Wang S."/>
            <person name="Wang H."/>
            <person name="Wang A."/>
            <person name="Jiang F."/>
            <person name="Liu H."/>
            <person name="Zhao H."/>
            <person name="Xu D."/>
            <person name="Zhang Y."/>
        </authorList>
    </citation>
    <scope>NUCLEOTIDE SEQUENCE [LARGE SCALE GENOMIC DNA]</scope>
    <source>
        <strain evidence="2">cv. Niubang</strain>
    </source>
</reference>
<name>A0ACB8ZZH1_ARCLA</name>
<keyword evidence="2" id="KW-1185">Reference proteome</keyword>
<organism evidence="1 2">
    <name type="scientific">Arctium lappa</name>
    <name type="common">Greater burdock</name>
    <name type="synonym">Lappa major</name>
    <dbReference type="NCBI Taxonomy" id="4217"/>
    <lineage>
        <taxon>Eukaryota</taxon>
        <taxon>Viridiplantae</taxon>
        <taxon>Streptophyta</taxon>
        <taxon>Embryophyta</taxon>
        <taxon>Tracheophyta</taxon>
        <taxon>Spermatophyta</taxon>
        <taxon>Magnoliopsida</taxon>
        <taxon>eudicotyledons</taxon>
        <taxon>Gunneridae</taxon>
        <taxon>Pentapetalae</taxon>
        <taxon>asterids</taxon>
        <taxon>campanulids</taxon>
        <taxon>Asterales</taxon>
        <taxon>Asteraceae</taxon>
        <taxon>Carduoideae</taxon>
        <taxon>Cardueae</taxon>
        <taxon>Arctiinae</taxon>
        <taxon>Arctium</taxon>
    </lineage>
</organism>
<protein>
    <submittedName>
        <fullName evidence="1">Uncharacterized protein</fullName>
    </submittedName>
</protein>
<dbReference type="Proteomes" id="UP001055879">
    <property type="component" value="Linkage Group LG09"/>
</dbReference>
<evidence type="ECO:0000313" key="2">
    <source>
        <dbReference type="Proteomes" id="UP001055879"/>
    </source>
</evidence>
<evidence type="ECO:0000313" key="1">
    <source>
        <dbReference type="EMBL" id="KAI3703114.1"/>
    </source>
</evidence>
<reference evidence="2" key="1">
    <citation type="journal article" date="2022" name="Mol. Ecol. Resour.">
        <title>The genomes of chicory, endive, great burdock and yacon provide insights into Asteraceae palaeo-polyploidization history and plant inulin production.</title>
        <authorList>
            <person name="Fan W."/>
            <person name="Wang S."/>
            <person name="Wang H."/>
            <person name="Wang A."/>
            <person name="Jiang F."/>
            <person name="Liu H."/>
            <person name="Zhao H."/>
            <person name="Xu D."/>
            <person name="Zhang Y."/>
        </authorList>
    </citation>
    <scope>NUCLEOTIDE SEQUENCE [LARGE SCALE GENOMIC DNA]</scope>
    <source>
        <strain evidence="2">cv. Niubang</strain>
    </source>
</reference>
<accession>A0ACB8ZZH1</accession>
<proteinExistence type="predicted"/>
<dbReference type="EMBL" id="CM042055">
    <property type="protein sequence ID" value="KAI3703114.1"/>
    <property type="molecule type" value="Genomic_DNA"/>
</dbReference>
<comment type="caution">
    <text evidence="1">The sequence shown here is derived from an EMBL/GenBank/DDBJ whole genome shotgun (WGS) entry which is preliminary data.</text>
</comment>